<proteinExistence type="predicted"/>
<dbReference type="RefSeq" id="WP_377566868.1">
    <property type="nucleotide sequence ID" value="NZ_JBHTJZ010000035.1"/>
</dbReference>
<feature type="region of interest" description="Disordered" evidence="1">
    <location>
        <begin position="25"/>
        <end position="59"/>
    </location>
</feature>
<sequence>MSTKRKLGMLALVAMLTAALAAGCSGNETKENGTGNTGGNAMGENASENGSNSGAKKEEKQLKELSIFAELSGHLSSTGKSNNDNLVFQEMEKRTGVKVDWMHPPTGQANEKFNLMLSSGELPDVIMYGFKGLPGGAAKLADDGAIIPLNDLIEEHAPNFKRYLDDNPQLLKEIASEDGQIYNLSMLRMDPALRIYVGPQLRKDWLDALELPVPTTIDELYTTLKAFKEQDPNGNGEQDEIPYSGSKFKDTIFAVGKLLWPFGSHFDFMVKDGQVTYGPLEPEFKEGMAFINKLYNEGLLDPDYVLLDRSKLDNKVMADKVGAMYHFQMQKFMTTMAEKDPEFKLVAMPHLTGPSGQQLVFESAYTDISVPSFSIAITTANKHPEETMEWLDYAFSEEGNMLFNFGVEGLTYEMKDGKPVYTDVIMNNKDGLSISQAMGKYIKALTGWPMAQDVEYFNQMMPDFSVEAINIWKDVSTASILPILSYTAEEDKQQAKLLAEIATYADEMFDKFVMGIEPLEKYDDFVSQLKKMGIEEAIAIKQAAYDRYMNK</sequence>
<name>A0ABW3HV47_9BACL</name>
<gene>
    <name evidence="3" type="ORF">ACFQ2I_18600</name>
</gene>
<dbReference type="SUPFAM" id="SSF53850">
    <property type="entry name" value="Periplasmic binding protein-like II"/>
    <property type="match status" value="1"/>
</dbReference>
<dbReference type="PANTHER" id="PTHR43649">
    <property type="entry name" value="ARABINOSE-BINDING PROTEIN-RELATED"/>
    <property type="match status" value="1"/>
</dbReference>
<dbReference type="Proteomes" id="UP001596989">
    <property type="component" value="Unassembled WGS sequence"/>
</dbReference>
<dbReference type="PROSITE" id="PS51257">
    <property type="entry name" value="PROKAR_LIPOPROTEIN"/>
    <property type="match status" value="1"/>
</dbReference>
<reference evidence="4" key="1">
    <citation type="journal article" date="2019" name="Int. J. Syst. Evol. Microbiol.">
        <title>The Global Catalogue of Microorganisms (GCM) 10K type strain sequencing project: providing services to taxonomists for standard genome sequencing and annotation.</title>
        <authorList>
            <consortium name="The Broad Institute Genomics Platform"/>
            <consortium name="The Broad Institute Genome Sequencing Center for Infectious Disease"/>
            <person name="Wu L."/>
            <person name="Ma J."/>
        </authorList>
    </citation>
    <scope>NUCLEOTIDE SEQUENCE [LARGE SCALE GENOMIC DNA]</scope>
    <source>
        <strain evidence="4">CCUG 59129</strain>
    </source>
</reference>
<dbReference type="Gene3D" id="3.40.190.10">
    <property type="entry name" value="Periplasmic binding protein-like II"/>
    <property type="match status" value="2"/>
</dbReference>
<keyword evidence="4" id="KW-1185">Reference proteome</keyword>
<evidence type="ECO:0000256" key="2">
    <source>
        <dbReference type="SAM" id="SignalP"/>
    </source>
</evidence>
<evidence type="ECO:0000256" key="1">
    <source>
        <dbReference type="SAM" id="MobiDB-lite"/>
    </source>
</evidence>
<dbReference type="InterPro" id="IPR050490">
    <property type="entry name" value="Bact_solute-bd_prot1"/>
</dbReference>
<protein>
    <submittedName>
        <fullName evidence="3">Extracellular solute-binding protein</fullName>
    </submittedName>
</protein>
<accession>A0ABW3HV47</accession>
<dbReference type="InterPro" id="IPR006059">
    <property type="entry name" value="SBP"/>
</dbReference>
<feature type="signal peptide" evidence="2">
    <location>
        <begin position="1"/>
        <end position="21"/>
    </location>
</feature>
<comment type="caution">
    <text evidence="3">The sequence shown here is derived from an EMBL/GenBank/DDBJ whole genome shotgun (WGS) entry which is preliminary data.</text>
</comment>
<dbReference type="PANTHER" id="PTHR43649:SF12">
    <property type="entry name" value="DIACETYLCHITOBIOSE BINDING PROTEIN DASA"/>
    <property type="match status" value="1"/>
</dbReference>
<evidence type="ECO:0000313" key="4">
    <source>
        <dbReference type="Proteomes" id="UP001596989"/>
    </source>
</evidence>
<dbReference type="Pfam" id="PF01547">
    <property type="entry name" value="SBP_bac_1"/>
    <property type="match status" value="1"/>
</dbReference>
<feature type="chain" id="PRO_5046165044" evidence="2">
    <location>
        <begin position="22"/>
        <end position="551"/>
    </location>
</feature>
<keyword evidence="2" id="KW-0732">Signal</keyword>
<dbReference type="EMBL" id="JBHTJZ010000035">
    <property type="protein sequence ID" value="MFD0961365.1"/>
    <property type="molecule type" value="Genomic_DNA"/>
</dbReference>
<organism evidence="3 4">
    <name type="scientific">Paenibacillus chungangensis</name>
    <dbReference type="NCBI Taxonomy" id="696535"/>
    <lineage>
        <taxon>Bacteria</taxon>
        <taxon>Bacillati</taxon>
        <taxon>Bacillota</taxon>
        <taxon>Bacilli</taxon>
        <taxon>Bacillales</taxon>
        <taxon>Paenibacillaceae</taxon>
        <taxon>Paenibacillus</taxon>
    </lineage>
</organism>
<evidence type="ECO:0000313" key="3">
    <source>
        <dbReference type="EMBL" id="MFD0961365.1"/>
    </source>
</evidence>